<keyword evidence="1" id="KW-1133">Transmembrane helix</keyword>
<dbReference type="EMBL" id="JAUJYO010000007">
    <property type="protein sequence ID" value="KAK1312290.1"/>
    <property type="molecule type" value="Genomic_DNA"/>
</dbReference>
<evidence type="ECO:0000256" key="1">
    <source>
        <dbReference type="SAM" id="Phobius"/>
    </source>
</evidence>
<keyword evidence="1" id="KW-0812">Transmembrane</keyword>
<evidence type="ECO:0000313" key="2">
    <source>
        <dbReference type="EMBL" id="KAK1312290.1"/>
    </source>
</evidence>
<keyword evidence="3" id="KW-1185">Reference proteome</keyword>
<proteinExistence type="predicted"/>
<evidence type="ECO:0000313" key="3">
    <source>
        <dbReference type="Proteomes" id="UP001180020"/>
    </source>
</evidence>
<dbReference type="Proteomes" id="UP001180020">
    <property type="component" value="Unassembled WGS sequence"/>
</dbReference>
<dbReference type="InterPro" id="IPR036259">
    <property type="entry name" value="MFS_trans_sf"/>
</dbReference>
<name>A0AAV9EF89_ACOCL</name>
<gene>
    <name evidence="2" type="ORF">QJS10_CPA07g01312</name>
</gene>
<sequence length="107" mass="11399">MRPENAQFDVEFAHSKRPDRRRGGGWVTLPFIAGNIVLMGIAVGGANSNLIVYLIQKVGVKSIDAAQISNIVNGCMNLTPVAGAIIADSYFGCFAIVEVASFIAFLI</sequence>
<dbReference type="AlphaFoldDB" id="A0AAV9EF89"/>
<accession>A0AAV9EF89</accession>
<feature type="transmembrane region" description="Helical" evidence="1">
    <location>
        <begin position="81"/>
        <end position="106"/>
    </location>
</feature>
<keyword evidence="1" id="KW-0472">Membrane</keyword>
<dbReference type="Gene3D" id="1.20.1250.20">
    <property type="entry name" value="MFS general substrate transporter like domains"/>
    <property type="match status" value="1"/>
</dbReference>
<organism evidence="2 3">
    <name type="scientific">Acorus calamus</name>
    <name type="common">Sweet flag</name>
    <dbReference type="NCBI Taxonomy" id="4465"/>
    <lineage>
        <taxon>Eukaryota</taxon>
        <taxon>Viridiplantae</taxon>
        <taxon>Streptophyta</taxon>
        <taxon>Embryophyta</taxon>
        <taxon>Tracheophyta</taxon>
        <taxon>Spermatophyta</taxon>
        <taxon>Magnoliopsida</taxon>
        <taxon>Liliopsida</taxon>
        <taxon>Acoraceae</taxon>
        <taxon>Acorus</taxon>
    </lineage>
</organism>
<reference evidence="2" key="2">
    <citation type="submission" date="2023-06" db="EMBL/GenBank/DDBJ databases">
        <authorList>
            <person name="Ma L."/>
            <person name="Liu K.-W."/>
            <person name="Li Z."/>
            <person name="Hsiao Y.-Y."/>
            <person name="Qi Y."/>
            <person name="Fu T."/>
            <person name="Tang G."/>
            <person name="Zhang D."/>
            <person name="Sun W.-H."/>
            <person name="Liu D.-K."/>
            <person name="Li Y."/>
            <person name="Chen G.-Z."/>
            <person name="Liu X.-D."/>
            <person name="Liao X.-Y."/>
            <person name="Jiang Y.-T."/>
            <person name="Yu X."/>
            <person name="Hao Y."/>
            <person name="Huang J."/>
            <person name="Zhao X.-W."/>
            <person name="Ke S."/>
            <person name="Chen Y.-Y."/>
            <person name="Wu W.-L."/>
            <person name="Hsu J.-L."/>
            <person name="Lin Y.-F."/>
            <person name="Huang M.-D."/>
            <person name="Li C.-Y."/>
            <person name="Huang L."/>
            <person name="Wang Z.-W."/>
            <person name="Zhao X."/>
            <person name="Zhong W.-Y."/>
            <person name="Peng D.-H."/>
            <person name="Ahmad S."/>
            <person name="Lan S."/>
            <person name="Zhang J.-S."/>
            <person name="Tsai W.-C."/>
            <person name="Van De Peer Y."/>
            <person name="Liu Z.-J."/>
        </authorList>
    </citation>
    <scope>NUCLEOTIDE SEQUENCE</scope>
    <source>
        <strain evidence="2">CP</strain>
        <tissue evidence="2">Leaves</tissue>
    </source>
</reference>
<protein>
    <submittedName>
        <fullName evidence="2">Nitrate excretion transporter 6</fullName>
    </submittedName>
</protein>
<reference evidence="2" key="1">
    <citation type="journal article" date="2023" name="Nat. Commun.">
        <title>Diploid and tetraploid genomes of Acorus and the evolution of monocots.</title>
        <authorList>
            <person name="Ma L."/>
            <person name="Liu K.W."/>
            <person name="Li Z."/>
            <person name="Hsiao Y.Y."/>
            <person name="Qi Y."/>
            <person name="Fu T."/>
            <person name="Tang G.D."/>
            <person name="Zhang D."/>
            <person name="Sun W.H."/>
            <person name="Liu D.K."/>
            <person name="Li Y."/>
            <person name="Chen G.Z."/>
            <person name="Liu X.D."/>
            <person name="Liao X.Y."/>
            <person name="Jiang Y.T."/>
            <person name="Yu X."/>
            <person name="Hao Y."/>
            <person name="Huang J."/>
            <person name="Zhao X.W."/>
            <person name="Ke S."/>
            <person name="Chen Y.Y."/>
            <person name="Wu W.L."/>
            <person name="Hsu J.L."/>
            <person name="Lin Y.F."/>
            <person name="Huang M.D."/>
            <person name="Li C.Y."/>
            <person name="Huang L."/>
            <person name="Wang Z.W."/>
            <person name="Zhao X."/>
            <person name="Zhong W.Y."/>
            <person name="Peng D.H."/>
            <person name="Ahmad S."/>
            <person name="Lan S."/>
            <person name="Zhang J.S."/>
            <person name="Tsai W.C."/>
            <person name="Van de Peer Y."/>
            <person name="Liu Z.J."/>
        </authorList>
    </citation>
    <scope>NUCLEOTIDE SEQUENCE</scope>
    <source>
        <strain evidence="2">CP</strain>
    </source>
</reference>
<dbReference type="PANTHER" id="PTHR11654">
    <property type="entry name" value="OLIGOPEPTIDE TRANSPORTER-RELATED"/>
    <property type="match status" value="1"/>
</dbReference>
<feature type="transmembrane region" description="Helical" evidence="1">
    <location>
        <begin position="26"/>
        <end position="46"/>
    </location>
</feature>
<comment type="caution">
    <text evidence="2">The sequence shown here is derived from an EMBL/GenBank/DDBJ whole genome shotgun (WGS) entry which is preliminary data.</text>
</comment>